<dbReference type="InterPro" id="IPR028364">
    <property type="entry name" value="Ribosomal_uL1/biogenesis"/>
</dbReference>
<dbReference type="OrthoDB" id="9803740at2"/>
<evidence type="ECO:0000256" key="8">
    <source>
        <dbReference type="ARBA" id="ARBA00035241"/>
    </source>
</evidence>
<keyword evidence="7 9" id="KW-0687">Ribonucleoprotein</keyword>
<dbReference type="GO" id="GO:0006417">
    <property type="term" value="P:regulation of translation"/>
    <property type="evidence" value="ECO:0007669"/>
    <property type="project" value="UniProtKB-KW"/>
</dbReference>
<dbReference type="Gene3D" id="3.40.50.790">
    <property type="match status" value="1"/>
</dbReference>
<evidence type="ECO:0000256" key="4">
    <source>
        <dbReference type="ARBA" id="ARBA00022845"/>
    </source>
</evidence>
<evidence type="ECO:0000256" key="7">
    <source>
        <dbReference type="ARBA" id="ARBA00023274"/>
    </source>
</evidence>
<dbReference type="KEGG" id="bana:BARAN1_1115"/>
<keyword evidence="9" id="KW-0820">tRNA-binding</keyword>
<comment type="similarity">
    <text evidence="1 9 10">Belongs to the universal ribosomal protein uL1 family.</text>
</comment>
<dbReference type="InterPro" id="IPR023674">
    <property type="entry name" value="Ribosomal_uL1-like"/>
</dbReference>
<evidence type="ECO:0000313" key="11">
    <source>
        <dbReference type="EMBL" id="SQD93139.1"/>
    </source>
</evidence>
<comment type="function">
    <text evidence="9">Protein L1 is also a translational repressor protein, it controls the translation of the L11 operon by binding to its mRNA.</text>
</comment>
<gene>
    <name evidence="9 11" type="primary">rplA</name>
    <name evidence="11" type="ORF">BARAN1_1115</name>
</gene>
<comment type="subunit">
    <text evidence="9">Part of the 50S ribosomal subunit.</text>
</comment>
<organism evidence="11 12">
    <name type="scientific">Candidatus Bipolaricaulis anaerobius</name>
    <dbReference type="NCBI Taxonomy" id="2026885"/>
    <lineage>
        <taxon>Bacteria</taxon>
        <taxon>Candidatus Bipolaricaulota</taxon>
        <taxon>Candidatus Bipolaricaulia</taxon>
        <taxon>Candidatus Bipolaricaulales</taxon>
        <taxon>Candidatus Bipolaricaulaceae</taxon>
        <taxon>Candidatus Bipolaricaulis</taxon>
    </lineage>
</organism>
<dbReference type="FunFam" id="3.40.50.790:FF:000001">
    <property type="entry name" value="50S ribosomal protein L1"/>
    <property type="match status" value="1"/>
</dbReference>
<dbReference type="CDD" id="cd00403">
    <property type="entry name" value="Ribosomal_L1"/>
    <property type="match status" value="1"/>
</dbReference>
<evidence type="ECO:0000256" key="9">
    <source>
        <dbReference type="HAMAP-Rule" id="MF_01318"/>
    </source>
</evidence>
<evidence type="ECO:0000256" key="1">
    <source>
        <dbReference type="ARBA" id="ARBA00010531"/>
    </source>
</evidence>
<evidence type="ECO:0000256" key="10">
    <source>
        <dbReference type="RuleBase" id="RU000659"/>
    </source>
</evidence>
<dbReference type="InterPro" id="IPR002143">
    <property type="entry name" value="Ribosomal_uL1"/>
</dbReference>
<accession>A0A2X3L1V3</accession>
<keyword evidence="6 9" id="KW-0689">Ribosomal protein</keyword>
<dbReference type="Pfam" id="PF00687">
    <property type="entry name" value="Ribosomal_L1"/>
    <property type="match status" value="1"/>
</dbReference>
<dbReference type="RefSeq" id="WP_122031546.1">
    <property type="nucleotide sequence ID" value="NZ_LS483254.1"/>
</dbReference>
<reference evidence="12" key="1">
    <citation type="submission" date="2018-05" db="EMBL/GenBank/DDBJ databases">
        <authorList>
            <person name="Hao L."/>
        </authorList>
    </citation>
    <scope>NUCLEOTIDE SEQUENCE [LARGE SCALE GENOMIC DNA]</scope>
</reference>
<evidence type="ECO:0000256" key="2">
    <source>
        <dbReference type="ARBA" id="ARBA00022491"/>
    </source>
</evidence>
<dbReference type="PROSITE" id="PS01199">
    <property type="entry name" value="RIBOSOMAL_L1"/>
    <property type="match status" value="1"/>
</dbReference>
<dbReference type="InterPro" id="IPR023673">
    <property type="entry name" value="Ribosomal_uL1_CS"/>
</dbReference>
<proteinExistence type="inferred from homology"/>
<evidence type="ECO:0000256" key="3">
    <source>
        <dbReference type="ARBA" id="ARBA00022730"/>
    </source>
</evidence>
<keyword evidence="3 9" id="KW-0699">rRNA-binding</keyword>
<dbReference type="GO" id="GO:0006412">
    <property type="term" value="P:translation"/>
    <property type="evidence" value="ECO:0007669"/>
    <property type="project" value="UniProtKB-UniRule"/>
</dbReference>
<dbReference type="EMBL" id="LS483254">
    <property type="protein sequence ID" value="SQD93139.1"/>
    <property type="molecule type" value="Genomic_DNA"/>
</dbReference>
<dbReference type="SUPFAM" id="SSF56808">
    <property type="entry name" value="Ribosomal protein L1"/>
    <property type="match status" value="1"/>
</dbReference>
<dbReference type="Proteomes" id="UP000249818">
    <property type="component" value="Chromosome BARAN1"/>
</dbReference>
<dbReference type="GO" id="GO:0019843">
    <property type="term" value="F:rRNA binding"/>
    <property type="evidence" value="ECO:0007669"/>
    <property type="project" value="UniProtKB-UniRule"/>
</dbReference>
<evidence type="ECO:0000256" key="6">
    <source>
        <dbReference type="ARBA" id="ARBA00022980"/>
    </source>
</evidence>
<dbReference type="PANTHER" id="PTHR36427">
    <property type="entry name" value="54S RIBOSOMAL PROTEIN L1, MITOCHONDRIAL"/>
    <property type="match status" value="1"/>
</dbReference>
<evidence type="ECO:0000256" key="5">
    <source>
        <dbReference type="ARBA" id="ARBA00022884"/>
    </source>
</evidence>
<dbReference type="GO" id="GO:0000049">
    <property type="term" value="F:tRNA binding"/>
    <property type="evidence" value="ECO:0007669"/>
    <property type="project" value="UniProtKB-KW"/>
</dbReference>
<dbReference type="InterPro" id="IPR016095">
    <property type="entry name" value="Ribosomal_uL1_3-a/b-sand"/>
</dbReference>
<keyword evidence="5 9" id="KW-0694">RNA-binding</keyword>
<dbReference type="NCBIfam" id="TIGR01169">
    <property type="entry name" value="rplA_bact"/>
    <property type="match status" value="1"/>
</dbReference>
<keyword evidence="12" id="KW-1185">Reference proteome</keyword>
<dbReference type="PIRSF" id="PIRSF002155">
    <property type="entry name" value="Ribosomal_L1"/>
    <property type="match status" value="1"/>
</dbReference>
<dbReference type="PANTHER" id="PTHR36427:SF3">
    <property type="entry name" value="LARGE RIBOSOMAL SUBUNIT PROTEIN UL1M"/>
    <property type="match status" value="1"/>
</dbReference>
<evidence type="ECO:0000313" key="12">
    <source>
        <dbReference type="Proteomes" id="UP000249818"/>
    </source>
</evidence>
<comment type="function">
    <text evidence="9">Binds directly to 23S rRNA. The L1 stalk is quite mobile in the ribosome, and is involved in E site tRNA release.</text>
</comment>
<dbReference type="HAMAP" id="MF_01318_B">
    <property type="entry name" value="Ribosomal_uL1_B"/>
    <property type="match status" value="1"/>
</dbReference>
<dbReference type="InterPro" id="IPR005878">
    <property type="entry name" value="Ribosom_uL1_bac-type"/>
</dbReference>
<dbReference type="AlphaFoldDB" id="A0A2X3L1V3"/>
<dbReference type="GO" id="GO:0003735">
    <property type="term" value="F:structural constituent of ribosome"/>
    <property type="evidence" value="ECO:0007669"/>
    <property type="project" value="InterPro"/>
</dbReference>
<dbReference type="Gene3D" id="3.30.190.20">
    <property type="match status" value="1"/>
</dbReference>
<dbReference type="GO" id="GO:0015934">
    <property type="term" value="C:large ribosomal subunit"/>
    <property type="evidence" value="ECO:0007669"/>
    <property type="project" value="InterPro"/>
</dbReference>
<keyword evidence="2 9" id="KW-0678">Repressor</keyword>
<name>A0A2X3L1V3_9BACT</name>
<protein>
    <recommendedName>
        <fullName evidence="8 9">Large ribosomal subunit protein uL1</fullName>
    </recommendedName>
</protein>
<keyword evidence="4 9" id="KW-0810">Translation regulation</keyword>
<sequence length="235" mass="25554">MKRSRSYEAKVALLEREKAYPVREAIELLKKTSTAKFPETAEAAIVLGINPSQHQVRGTCALPHGTGKAVRVLVFARGEKVREAEAAGADYAGGEELAEKIQKEGWLEFERVVATPDMMSVVGKLGKILGPRGLMPSPKTNTVTMDVAAAVRELKAGMIEFRADRAGIVHSIFGKTDFTAEALQENLVALIRAVLERKPEGVRGRYIQRVFISATMGPGIRVDETDLLAAAQRKG</sequence>